<sequence>MPHSYHLKFDIKIVKPDTLVDQALDENLFIRYHIPTFDDRRILVDTREIQNKKNVSWDEISASFECHANFDQIKQVRKSSHIAFELRSKRRKQAFGGVMARSRVLGRGEISWNDVVGSEGTKLEKWINLREKGLKLDDFKLPNLLVEIEVQVRRDVESNNKKECRFTKTCDCEGCEIDLFQVETVID</sequence>
<dbReference type="OrthoDB" id="687396at2759"/>
<evidence type="ECO:0000313" key="1">
    <source>
        <dbReference type="EMBL" id="KAJ1700160.1"/>
    </source>
</evidence>
<keyword evidence="2" id="KW-1185">Reference proteome</keyword>
<dbReference type="Proteomes" id="UP001151287">
    <property type="component" value="Unassembled WGS sequence"/>
</dbReference>
<dbReference type="AlphaFoldDB" id="A0A9Q0CUL7"/>
<accession>A0A9Q0CUL7</accession>
<reference evidence="1" key="1">
    <citation type="journal article" date="2022" name="Cell">
        <title>Repeat-based holocentromeres influence genome architecture and karyotype evolution.</title>
        <authorList>
            <person name="Hofstatter P.G."/>
            <person name="Thangavel G."/>
            <person name="Lux T."/>
            <person name="Neumann P."/>
            <person name="Vondrak T."/>
            <person name="Novak P."/>
            <person name="Zhang M."/>
            <person name="Costa L."/>
            <person name="Castellani M."/>
            <person name="Scott A."/>
            <person name="Toegelov H."/>
            <person name="Fuchs J."/>
            <person name="Mata-Sucre Y."/>
            <person name="Dias Y."/>
            <person name="Vanzela A.L.L."/>
            <person name="Huettel B."/>
            <person name="Almeida C.C.S."/>
            <person name="Simkova H."/>
            <person name="Souza G."/>
            <person name="Pedrosa-Harand A."/>
            <person name="Macas J."/>
            <person name="Mayer K.F.X."/>
            <person name="Houben A."/>
            <person name="Marques A."/>
        </authorList>
    </citation>
    <scope>NUCLEOTIDE SEQUENCE</scope>
    <source>
        <strain evidence="1">RhyBre1mFocal</strain>
    </source>
</reference>
<proteinExistence type="predicted"/>
<protein>
    <submittedName>
        <fullName evidence="1">Uncharacterized protein</fullName>
    </submittedName>
</protein>
<organism evidence="1 2">
    <name type="scientific">Rhynchospora breviuscula</name>
    <dbReference type="NCBI Taxonomy" id="2022672"/>
    <lineage>
        <taxon>Eukaryota</taxon>
        <taxon>Viridiplantae</taxon>
        <taxon>Streptophyta</taxon>
        <taxon>Embryophyta</taxon>
        <taxon>Tracheophyta</taxon>
        <taxon>Spermatophyta</taxon>
        <taxon>Magnoliopsida</taxon>
        <taxon>Liliopsida</taxon>
        <taxon>Poales</taxon>
        <taxon>Cyperaceae</taxon>
        <taxon>Cyperoideae</taxon>
        <taxon>Rhynchosporeae</taxon>
        <taxon>Rhynchospora</taxon>
    </lineage>
</organism>
<evidence type="ECO:0000313" key="2">
    <source>
        <dbReference type="Proteomes" id="UP001151287"/>
    </source>
</evidence>
<comment type="caution">
    <text evidence="1">The sequence shown here is derived from an EMBL/GenBank/DDBJ whole genome shotgun (WGS) entry which is preliminary data.</text>
</comment>
<dbReference type="EMBL" id="JAMQYH010000002">
    <property type="protein sequence ID" value="KAJ1700160.1"/>
    <property type="molecule type" value="Genomic_DNA"/>
</dbReference>
<dbReference type="PANTHER" id="PTHR35503:SF2">
    <property type="entry name" value="OS04G0455700 PROTEIN"/>
    <property type="match status" value="1"/>
</dbReference>
<name>A0A9Q0CUL7_9POAL</name>
<dbReference type="PANTHER" id="PTHR35503">
    <property type="entry name" value="OSJNBA0006M15.15 PROTEIN"/>
    <property type="match status" value="1"/>
</dbReference>
<gene>
    <name evidence="1" type="ORF">LUZ63_008672</name>
</gene>